<reference evidence="2" key="1">
    <citation type="journal article" date="2020" name="mSystems">
        <title>Genome- and Community-Level Interaction Insights into Carbon Utilization and Element Cycling Functions of Hydrothermarchaeota in Hydrothermal Sediment.</title>
        <authorList>
            <person name="Zhou Z."/>
            <person name="Liu Y."/>
            <person name="Xu W."/>
            <person name="Pan J."/>
            <person name="Luo Z.H."/>
            <person name="Li M."/>
        </authorList>
    </citation>
    <scope>NUCLEOTIDE SEQUENCE [LARGE SCALE GENOMIC DNA]</scope>
    <source>
        <strain evidence="2">SpSt-417</strain>
    </source>
</reference>
<proteinExistence type="predicted"/>
<gene>
    <name evidence="2" type="ORF">ENR63_02235</name>
</gene>
<dbReference type="InterPro" id="IPR005754">
    <property type="entry name" value="Sortase"/>
</dbReference>
<dbReference type="Gene3D" id="2.40.260.10">
    <property type="entry name" value="Sortase"/>
    <property type="match status" value="1"/>
</dbReference>
<accession>A0A7C4XTH6</accession>
<dbReference type="SUPFAM" id="SSF63817">
    <property type="entry name" value="Sortase"/>
    <property type="match status" value="1"/>
</dbReference>
<protein>
    <submittedName>
        <fullName evidence="2">Sortase</fullName>
    </submittedName>
</protein>
<dbReference type="EMBL" id="DSRT01000119">
    <property type="protein sequence ID" value="HGW29719.1"/>
    <property type="molecule type" value="Genomic_DNA"/>
</dbReference>
<comment type="caution">
    <text evidence="2">The sequence shown here is derived from an EMBL/GenBank/DDBJ whole genome shotgun (WGS) entry which is preliminary data.</text>
</comment>
<dbReference type="AlphaFoldDB" id="A0A7C4XTH6"/>
<sequence>MIATHNKLFGILLIFVSLFFFGKMVSKIIERYKTVPLQGLYQNQTNTLDEGQSNLLPVTIEIPNLQIQLPVNYSTIEKGEWVFEGEGAFYLTQSPIPGERGNSIIFGHNFPNAFGKLKSAKKGDLIDITLKNGTKRSFKVEYTQNISPDQTYVLDQTDDTRISIYTCSGFMDLKRLLVVATPAI</sequence>
<evidence type="ECO:0000256" key="1">
    <source>
        <dbReference type="ARBA" id="ARBA00022801"/>
    </source>
</evidence>
<dbReference type="InterPro" id="IPR023365">
    <property type="entry name" value="Sortase_dom-sf"/>
</dbReference>
<dbReference type="Pfam" id="PF04203">
    <property type="entry name" value="Sortase"/>
    <property type="match status" value="1"/>
</dbReference>
<dbReference type="NCBIfam" id="TIGR01076">
    <property type="entry name" value="sortase_fam"/>
    <property type="match status" value="1"/>
</dbReference>
<organism evidence="2">
    <name type="scientific">candidate division WWE3 bacterium</name>
    <dbReference type="NCBI Taxonomy" id="2053526"/>
    <lineage>
        <taxon>Bacteria</taxon>
        <taxon>Katanobacteria</taxon>
    </lineage>
</organism>
<dbReference type="GO" id="GO:0016787">
    <property type="term" value="F:hydrolase activity"/>
    <property type="evidence" value="ECO:0007669"/>
    <property type="project" value="UniProtKB-KW"/>
</dbReference>
<evidence type="ECO:0000313" key="2">
    <source>
        <dbReference type="EMBL" id="HGW29719.1"/>
    </source>
</evidence>
<name>A0A7C4XTH6_UNCKA</name>
<keyword evidence="1" id="KW-0378">Hydrolase</keyword>